<name>A0A5B8C8N0_9MICO</name>
<reference evidence="3 4" key="1">
    <citation type="submission" date="2019-05" db="EMBL/GenBank/DDBJ databases">
        <title>Georgenia *** sp. nov., and Georgenia *** sp. nov., isolated from the intestinal contents of plateau pika (Ochotona curzoniae) in the Qinghai-Tibet plateau of China.</title>
        <authorList>
            <person name="Tian Z."/>
        </authorList>
    </citation>
    <scope>NUCLEOTIDE SEQUENCE [LARGE SCALE GENOMIC DNA]</scope>
    <source>
        <strain evidence="3 4">Z443</strain>
    </source>
</reference>
<feature type="compositionally biased region" description="Low complexity" evidence="1">
    <location>
        <begin position="104"/>
        <end position="114"/>
    </location>
</feature>
<evidence type="ECO:0000256" key="2">
    <source>
        <dbReference type="SAM" id="Phobius"/>
    </source>
</evidence>
<dbReference type="RefSeq" id="WP_139927768.1">
    <property type="nucleotide sequence ID" value="NZ_CP040915.1"/>
</dbReference>
<feature type="compositionally biased region" description="Gly residues" evidence="1">
    <location>
        <begin position="89"/>
        <end position="103"/>
    </location>
</feature>
<dbReference type="Pfam" id="PF11239">
    <property type="entry name" value="DUF3040"/>
    <property type="match status" value="1"/>
</dbReference>
<dbReference type="Proteomes" id="UP000314616">
    <property type="component" value="Chromosome"/>
</dbReference>
<protein>
    <submittedName>
        <fullName evidence="3">DUF3040 domain-containing protein</fullName>
    </submittedName>
</protein>
<keyword evidence="2" id="KW-1133">Transmembrane helix</keyword>
<feature type="region of interest" description="Disordered" evidence="1">
    <location>
        <begin position="86"/>
        <end position="132"/>
    </location>
</feature>
<organism evidence="3 4">
    <name type="scientific">Georgenia yuyongxinii</name>
    <dbReference type="NCBI Taxonomy" id="2589797"/>
    <lineage>
        <taxon>Bacteria</taxon>
        <taxon>Bacillati</taxon>
        <taxon>Actinomycetota</taxon>
        <taxon>Actinomycetes</taxon>
        <taxon>Micrococcales</taxon>
        <taxon>Bogoriellaceae</taxon>
        <taxon>Georgenia</taxon>
    </lineage>
</organism>
<gene>
    <name evidence="3" type="ORF">FE374_06540</name>
</gene>
<dbReference type="EMBL" id="CP040915">
    <property type="protein sequence ID" value="QDC24326.1"/>
    <property type="molecule type" value="Genomic_DNA"/>
</dbReference>
<sequence>MPLSEYEQRMLQQMEQQLRSDDPRLANTLADKPRPDVRRLSLGVLLFLLGLGGLIGGVATSYVWLGVLGFLAMLGGVMLAISGPRAAGGVRGRGAKRAGGPGAGTSTTTPSSGGFMQRQEDKWNRRNEERGR</sequence>
<proteinExistence type="predicted"/>
<dbReference type="AlphaFoldDB" id="A0A5B8C8N0"/>
<feature type="compositionally biased region" description="Basic and acidic residues" evidence="1">
    <location>
        <begin position="118"/>
        <end position="132"/>
    </location>
</feature>
<evidence type="ECO:0000313" key="3">
    <source>
        <dbReference type="EMBL" id="QDC24326.1"/>
    </source>
</evidence>
<feature type="transmembrane region" description="Helical" evidence="2">
    <location>
        <begin position="40"/>
        <end position="56"/>
    </location>
</feature>
<keyword evidence="2" id="KW-0472">Membrane</keyword>
<dbReference type="KEGG" id="gyu:FE374_06540"/>
<accession>A0A5B8C8N0</accession>
<feature type="transmembrane region" description="Helical" evidence="2">
    <location>
        <begin position="62"/>
        <end position="81"/>
    </location>
</feature>
<keyword evidence="2" id="KW-0812">Transmembrane</keyword>
<dbReference type="InterPro" id="IPR021401">
    <property type="entry name" value="DUF3040"/>
</dbReference>
<evidence type="ECO:0000313" key="4">
    <source>
        <dbReference type="Proteomes" id="UP000314616"/>
    </source>
</evidence>
<evidence type="ECO:0000256" key="1">
    <source>
        <dbReference type="SAM" id="MobiDB-lite"/>
    </source>
</evidence>